<dbReference type="CDD" id="cd01920">
    <property type="entry name" value="cyclophilin_EcCYP_like"/>
    <property type="match status" value="1"/>
</dbReference>
<comment type="similarity">
    <text evidence="2 5">Belongs to the cyclophilin-type PPIase family.</text>
</comment>
<dbReference type="InterPro" id="IPR002130">
    <property type="entry name" value="Cyclophilin-type_PPIase_dom"/>
</dbReference>
<gene>
    <name evidence="8" type="ORF">CKO28_09215</name>
</gene>
<dbReference type="EMBL" id="NRRL01000019">
    <property type="protein sequence ID" value="MBK1668216.1"/>
    <property type="molecule type" value="Genomic_DNA"/>
</dbReference>
<proteinExistence type="inferred from homology"/>
<keyword evidence="4 5" id="KW-0413">Isomerase</keyword>
<comment type="function">
    <text evidence="1 5">PPIases accelerate the folding of proteins. It catalyzes the cis-trans isomerization of proline imidic peptide bonds in oligopeptides.</text>
</comment>
<comment type="caution">
    <text evidence="8">The sequence shown here is derived from an EMBL/GenBank/DDBJ whole genome shotgun (WGS) entry which is preliminary data.</text>
</comment>
<comment type="catalytic activity">
    <reaction evidence="5">
        <text>[protein]-peptidylproline (omega=180) = [protein]-peptidylproline (omega=0)</text>
        <dbReference type="Rhea" id="RHEA:16237"/>
        <dbReference type="Rhea" id="RHEA-COMP:10747"/>
        <dbReference type="Rhea" id="RHEA-COMP:10748"/>
        <dbReference type="ChEBI" id="CHEBI:83833"/>
        <dbReference type="ChEBI" id="CHEBI:83834"/>
        <dbReference type="EC" id="5.2.1.8"/>
    </reaction>
</comment>
<dbReference type="PANTHER" id="PTHR43246">
    <property type="entry name" value="PEPTIDYL-PROLYL CIS-TRANS ISOMERASE CYP38, CHLOROPLASTIC"/>
    <property type="match status" value="1"/>
</dbReference>
<evidence type="ECO:0000256" key="1">
    <source>
        <dbReference type="ARBA" id="ARBA00002388"/>
    </source>
</evidence>
<evidence type="ECO:0000256" key="5">
    <source>
        <dbReference type="RuleBase" id="RU363019"/>
    </source>
</evidence>
<evidence type="ECO:0000256" key="4">
    <source>
        <dbReference type="ARBA" id="ARBA00023235"/>
    </source>
</evidence>
<feature type="compositionally biased region" description="Basic and acidic residues" evidence="6">
    <location>
        <begin position="59"/>
        <end position="72"/>
    </location>
</feature>
<feature type="domain" description="PPIase cyclophilin-type" evidence="7">
    <location>
        <begin position="1"/>
        <end position="163"/>
    </location>
</feature>
<dbReference type="PRINTS" id="PR00153">
    <property type="entry name" value="CSAPPISMRASE"/>
</dbReference>
<accession>A0ABS1DE25</accession>
<evidence type="ECO:0000256" key="2">
    <source>
        <dbReference type="ARBA" id="ARBA00007365"/>
    </source>
</evidence>
<evidence type="ECO:0000313" key="9">
    <source>
        <dbReference type="Proteomes" id="UP001296873"/>
    </source>
</evidence>
<dbReference type="InterPro" id="IPR020892">
    <property type="entry name" value="Cyclophilin-type_PPIase_CS"/>
</dbReference>
<dbReference type="InterPro" id="IPR024936">
    <property type="entry name" value="Cyclophilin-type_PPIase"/>
</dbReference>
<organism evidence="8 9">
    <name type="scientific">Rhodovibrio sodomensis</name>
    <dbReference type="NCBI Taxonomy" id="1088"/>
    <lineage>
        <taxon>Bacteria</taxon>
        <taxon>Pseudomonadati</taxon>
        <taxon>Pseudomonadota</taxon>
        <taxon>Alphaproteobacteria</taxon>
        <taxon>Rhodospirillales</taxon>
        <taxon>Rhodovibrionaceae</taxon>
        <taxon>Rhodovibrio</taxon>
    </lineage>
</organism>
<sequence>MVRLETNRGDIRIELFAERAPQSVENFLAYVRTDHYDGTIFHRVIPDFMIQGGGFTPDYTRKPTRDPIRNEADNGLSNDRGTVAMARTGQPHSATAQFFINLSDNEFLDHTAKTQRGWGYAVFGEVISGLGTVDEIGQVPTGSAGPFAKDAPQQPVVIQDVVVE</sequence>
<keyword evidence="9" id="KW-1185">Reference proteome</keyword>
<dbReference type="PIRSF" id="PIRSF001467">
    <property type="entry name" value="Peptidylpro_ismrse"/>
    <property type="match status" value="1"/>
</dbReference>
<dbReference type="EC" id="5.2.1.8" evidence="5"/>
<evidence type="ECO:0000313" key="8">
    <source>
        <dbReference type="EMBL" id="MBK1668216.1"/>
    </source>
</evidence>
<dbReference type="InterPro" id="IPR044665">
    <property type="entry name" value="E_coli_cyclophilin_A-like"/>
</dbReference>
<protein>
    <recommendedName>
        <fullName evidence="5">Peptidyl-prolyl cis-trans isomerase</fullName>
        <shortName evidence="5">PPIase</shortName>
        <ecNumber evidence="5">5.2.1.8</ecNumber>
    </recommendedName>
</protein>
<dbReference type="Pfam" id="PF00160">
    <property type="entry name" value="Pro_isomerase"/>
    <property type="match status" value="1"/>
</dbReference>
<dbReference type="Gene3D" id="2.40.100.10">
    <property type="entry name" value="Cyclophilin-like"/>
    <property type="match status" value="1"/>
</dbReference>
<dbReference type="Proteomes" id="UP001296873">
    <property type="component" value="Unassembled WGS sequence"/>
</dbReference>
<dbReference type="PROSITE" id="PS00170">
    <property type="entry name" value="CSA_PPIASE_1"/>
    <property type="match status" value="1"/>
</dbReference>
<dbReference type="InterPro" id="IPR029000">
    <property type="entry name" value="Cyclophilin-like_dom_sf"/>
</dbReference>
<dbReference type="SUPFAM" id="SSF50891">
    <property type="entry name" value="Cyclophilin-like"/>
    <property type="match status" value="1"/>
</dbReference>
<keyword evidence="3 5" id="KW-0697">Rotamase</keyword>
<feature type="region of interest" description="Disordered" evidence="6">
    <location>
        <begin position="59"/>
        <end position="78"/>
    </location>
</feature>
<evidence type="ECO:0000259" key="7">
    <source>
        <dbReference type="PROSITE" id="PS50072"/>
    </source>
</evidence>
<evidence type="ECO:0000256" key="3">
    <source>
        <dbReference type="ARBA" id="ARBA00023110"/>
    </source>
</evidence>
<reference evidence="8 9" key="1">
    <citation type="journal article" date="2020" name="Microorganisms">
        <title>Osmotic Adaptation and Compatible Solute Biosynthesis of Phototrophic Bacteria as Revealed from Genome Analyses.</title>
        <authorList>
            <person name="Imhoff J.F."/>
            <person name="Rahn T."/>
            <person name="Kunzel S."/>
            <person name="Keller A."/>
            <person name="Neulinger S.C."/>
        </authorList>
    </citation>
    <scope>NUCLEOTIDE SEQUENCE [LARGE SCALE GENOMIC DNA]</scope>
    <source>
        <strain evidence="8 9">DSM 9895</strain>
    </source>
</reference>
<name>A0ABS1DE25_9PROT</name>
<dbReference type="PROSITE" id="PS50072">
    <property type="entry name" value="CSA_PPIASE_2"/>
    <property type="match status" value="1"/>
</dbReference>
<evidence type="ECO:0000256" key="6">
    <source>
        <dbReference type="SAM" id="MobiDB-lite"/>
    </source>
</evidence>